<dbReference type="InterPro" id="IPR050556">
    <property type="entry name" value="Type_II_TA_system_RNase"/>
</dbReference>
<evidence type="ECO:0000256" key="5">
    <source>
        <dbReference type="ARBA" id="ARBA00022801"/>
    </source>
</evidence>
<comment type="similarity">
    <text evidence="7 8">Belongs to the PINc/VapC protein family.</text>
</comment>
<keyword evidence="8" id="KW-0800">Toxin</keyword>
<dbReference type="SUPFAM" id="SSF88723">
    <property type="entry name" value="PIN domain-like"/>
    <property type="match status" value="1"/>
</dbReference>
<dbReference type="InterPro" id="IPR029060">
    <property type="entry name" value="PIN-like_dom_sf"/>
</dbReference>
<dbReference type="RefSeq" id="WP_056143386.1">
    <property type="nucleotide sequence ID" value="NZ_LR743510.1"/>
</dbReference>
<dbReference type="CDD" id="cd09871">
    <property type="entry name" value="PIN_MtVapC28-VapC30-like"/>
    <property type="match status" value="1"/>
</dbReference>
<keyword evidence="5 8" id="KW-0378">Hydrolase</keyword>
<evidence type="ECO:0000256" key="8">
    <source>
        <dbReference type="HAMAP-Rule" id="MF_00265"/>
    </source>
</evidence>
<comment type="function">
    <text evidence="8">Toxic component of a toxin-antitoxin (TA) system. An RNase.</text>
</comment>
<dbReference type="GO" id="GO:0090729">
    <property type="term" value="F:toxin activity"/>
    <property type="evidence" value="ECO:0007669"/>
    <property type="project" value="UniProtKB-KW"/>
</dbReference>
<dbReference type="PANTHER" id="PTHR33653">
    <property type="entry name" value="RIBONUCLEASE VAPC2"/>
    <property type="match status" value="1"/>
</dbReference>
<dbReference type="GO" id="GO:0000287">
    <property type="term" value="F:magnesium ion binding"/>
    <property type="evidence" value="ECO:0007669"/>
    <property type="project" value="UniProtKB-UniRule"/>
</dbReference>
<comment type="cofactor">
    <cofactor evidence="1 8">
        <name>Mg(2+)</name>
        <dbReference type="ChEBI" id="CHEBI:18420"/>
    </cofactor>
</comment>
<evidence type="ECO:0000313" key="10">
    <source>
        <dbReference type="EMBL" id="CAA2137573.1"/>
    </source>
</evidence>
<dbReference type="Pfam" id="PF01850">
    <property type="entry name" value="PIN"/>
    <property type="match status" value="1"/>
</dbReference>
<reference evidence="10" key="1">
    <citation type="submission" date="2019-12" db="EMBL/GenBank/DDBJ databases">
        <authorList>
            <person name="Cremers G."/>
        </authorList>
    </citation>
    <scope>NUCLEOTIDE SEQUENCE</scope>
    <source>
        <strain evidence="10">Mbul2</strain>
        <plasmid evidence="10">1</plasmid>
    </source>
</reference>
<keyword evidence="10" id="KW-0614">Plasmid</keyword>
<sequence>MTLFVDASALIAIIAGEAEADAFADILETDPDRLCSALSLWETIAGLVRSYAFTVEAARERVRLTCEESDIRLVPISGREFELAVEAYERFGKGRHPASLNMGDCHAYACARAHQAVLLFKGEDFTLTDIVRAGPSR</sequence>
<dbReference type="GO" id="GO:0016787">
    <property type="term" value="F:hydrolase activity"/>
    <property type="evidence" value="ECO:0007669"/>
    <property type="project" value="UniProtKB-KW"/>
</dbReference>
<evidence type="ECO:0000256" key="7">
    <source>
        <dbReference type="ARBA" id="ARBA00038093"/>
    </source>
</evidence>
<evidence type="ECO:0000256" key="1">
    <source>
        <dbReference type="ARBA" id="ARBA00001946"/>
    </source>
</evidence>
<dbReference type="PANTHER" id="PTHR33653:SF1">
    <property type="entry name" value="RIBONUCLEASE VAPC2"/>
    <property type="match status" value="1"/>
</dbReference>
<dbReference type="Gene3D" id="3.40.50.1010">
    <property type="entry name" value="5'-nuclease"/>
    <property type="match status" value="1"/>
</dbReference>
<evidence type="ECO:0000256" key="6">
    <source>
        <dbReference type="ARBA" id="ARBA00022842"/>
    </source>
</evidence>
<evidence type="ECO:0000256" key="3">
    <source>
        <dbReference type="ARBA" id="ARBA00022722"/>
    </source>
</evidence>
<protein>
    <recommendedName>
        <fullName evidence="8">Ribonuclease VapC</fullName>
        <shortName evidence="8">RNase VapC</shortName>
        <ecNumber evidence="8">3.1.-.-</ecNumber>
    </recommendedName>
    <alternativeName>
        <fullName evidence="8">Toxin VapC</fullName>
    </alternativeName>
</protein>
<evidence type="ECO:0000259" key="9">
    <source>
        <dbReference type="Pfam" id="PF01850"/>
    </source>
</evidence>
<keyword evidence="6 8" id="KW-0460">Magnesium</keyword>
<geneLocation type="plasmid" evidence="10">
    <name>1</name>
</geneLocation>
<dbReference type="AlphaFoldDB" id="A0A679JNU3"/>
<evidence type="ECO:0000256" key="2">
    <source>
        <dbReference type="ARBA" id="ARBA00022649"/>
    </source>
</evidence>
<dbReference type="GO" id="GO:0004540">
    <property type="term" value="F:RNA nuclease activity"/>
    <property type="evidence" value="ECO:0007669"/>
    <property type="project" value="InterPro"/>
</dbReference>
<evidence type="ECO:0000256" key="4">
    <source>
        <dbReference type="ARBA" id="ARBA00022723"/>
    </source>
</evidence>
<dbReference type="InterPro" id="IPR022907">
    <property type="entry name" value="VapC_family"/>
</dbReference>
<name>A0A679JNU3_9HYPH</name>
<accession>A0A679JNU3</accession>
<keyword evidence="2 8" id="KW-1277">Toxin-antitoxin system</keyword>
<keyword evidence="3 8" id="KW-0540">Nuclease</keyword>
<organism evidence="10">
    <name type="scientific">Methylobacterium bullatum</name>
    <dbReference type="NCBI Taxonomy" id="570505"/>
    <lineage>
        <taxon>Bacteria</taxon>
        <taxon>Pseudomonadati</taxon>
        <taxon>Pseudomonadota</taxon>
        <taxon>Alphaproteobacteria</taxon>
        <taxon>Hyphomicrobiales</taxon>
        <taxon>Methylobacteriaceae</taxon>
        <taxon>Methylobacterium</taxon>
    </lineage>
</organism>
<gene>
    <name evidence="8" type="primary">vapC</name>
    <name evidence="10" type="ORF">MBLL_00723</name>
</gene>
<feature type="domain" description="PIN" evidence="9">
    <location>
        <begin position="4"/>
        <end position="128"/>
    </location>
</feature>
<feature type="binding site" evidence="8">
    <location>
        <position position="104"/>
    </location>
    <ligand>
        <name>Mg(2+)</name>
        <dbReference type="ChEBI" id="CHEBI:18420"/>
    </ligand>
</feature>
<dbReference type="EC" id="3.1.-.-" evidence="8"/>
<proteinExistence type="inferred from homology"/>
<feature type="binding site" evidence="8">
    <location>
        <position position="6"/>
    </location>
    <ligand>
        <name>Mg(2+)</name>
        <dbReference type="ChEBI" id="CHEBI:18420"/>
    </ligand>
</feature>
<dbReference type="EMBL" id="LR743510">
    <property type="protein sequence ID" value="CAA2137573.1"/>
    <property type="molecule type" value="Genomic_DNA"/>
</dbReference>
<dbReference type="HAMAP" id="MF_00265">
    <property type="entry name" value="VapC_Nob1"/>
    <property type="match status" value="1"/>
</dbReference>
<dbReference type="InterPro" id="IPR002716">
    <property type="entry name" value="PIN_dom"/>
</dbReference>
<keyword evidence="4 8" id="KW-0479">Metal-binding</keyword>